<proteinExistence type="predicted"/>
<accession>A0A139LSG5</accession>
<comment type="caution">
    <text evidence="1">The sequence shown here is derived from an EMBL/GenBank/DDBJ whole genome shotgun (WGS) entry which is preliminary data.</text>
</comment>
<dbReference type="AlphaFoldDB" id="A0A139LSG5"/>
<reference evidence="1 2" key="1">
    <citation type="submission" date="2016-02" db="EMBL/GenBank/DDBJ databases">
        <authorList>
            <person name="Wen L."/>
            <person name="He K."/>
            <person name="Yang H."/>
        </authorList>
    </citation>
    <scope>NUCLEOTIDE SEQUENCE [LARGE SCALE GENOMIC DNA]</scope>
    <source>
        <strain evidence="1 2">KLE1704</strain>
    </source>
</reference>
<dbReference type="EMBL" id="LTDF01000045">
    <property type="protein sequence ID" value="KXT54360.1"/>
    <property type="molecule type" value="Genomic_DNA"/>
</dbReference>
<gene>
    <name evidence="1" type="ORF">HMPREF2531_00893</name>
</gene>
<protein>
    <submittedName>
        <fullName evidence="1">Uncharacterized protein</fullName>
    </submittedName>
</protein>
<dbReference type="Proteomes" id="UP000070319">
    <property type="component" value="Unassembled WGS sequence"/>
</dbReference>
<dbReference type="PATRIC" id="fig|329854.7.peg.897"/>
<organism evidence="1">
    <name type="scientific">Bacteroides intestinalis</name>
    <dbReference type="NCBI Taxonomy" id="329854"/>
    <lineage>
        <taxon>Bacteria</taxon>
        <taxon>Pseudomonadati</taxon>
        <taxon>Bacteroidota</taxon>
        <taxon>Bacteroidia</taxon>
        <taxon>Bacteroidales</taxon>
        <taxon>Bacteroidaceae</taxon>
        <taxon>Bacteroides</taxon>
    </lineage>
</organism>
<sequence length="39" mass="4683">MKTVTVFNILLNLYETSKKIIFLFLSAKIINEIYRFPIF</sequence>
<name>A0A139LSG5_9BACE</name>
<evidence type="ECO:0000313" key="1">
    <source>
        <dbReference type="EMBL" id="KXT54360.1"/>
    </source>
</evidence>
<evidence type="ECO:0000313" key="2">
    <source>
        <dbReference type="Proteomes" id="UP000070319"/>
    </source>
</evidence>